<comment type="caution">
    <text evidence="3">The sequence shown here is derived from an EMBL/GenBank/DDBJ whole genome shotgun (WGS) entry which is preliminary data.</text>
</comment>
<evidence type="ECO:0000259" key="2">
    <source>
        <dbReference type="Pfam" id="PF13191"/>
    </source>
</evidence>
<evidence type="ECO:0000256" key="1">
    <source>
        <dbReference type="SAM" id="MobiDB-lite"/>
    </source>
</evidence>
<feature type="compositionally biased region" description="Polar residues" evidence="1">
    <location>
        <begin position="199"/>
        <end position="218"/>
    </location>
</feature>
<dbReference type="PANTHER" id="PTHR43642:SF1">
    <property type="entry name" value="HYBRID SIGNAL TRANSDUCTION HISTIDINE KINASE G"/>
    <property type="match status" value="1"/>
</dbReference>
<sequence>MKRSTLVRKSRHHGNSTNRAPGKVDLRHSSNTAQADYGSFARRKPSSTMELRVMATSLERRLTAFPRASFTMDKLRFEGLGLVGRDHETAVLQQCLLDTTARTVNQLVLIQGVSGSGKSALAQTALTTKAKVFVMSKFSRDRSDQPYSTIITACHDLATNHQIVEHQLIPEQLQSQLGAFEIQLLVHAVPSLGSCFVSPQKSQSSNEPGTNNSNTYAQQGGGGGENRDLLESAFRKFLRIVSANLAPLVLVIDDLQWADSQTIGFIKGLTLDTHNPNLLLVGCYRSNEVDDTHILSQMVRELKQQEFDTKVEIHELDCNSLEEDQVNQILMRLLDSEDDADKTLPLAKLCHARTMGNAFFLLVFIRMLEKDKLLTFNYGTFTWKWDIDTILSKTAATSNVVELLTNKIKALSPDLVLLLQLACCLGTEFHASALFLVWATSSSSQVEDNETRAKDQWFKKLLEGAIQEHFLERADEGCLRWVHDKVQETVTALDSQEELLKRKQSVGRSLYKCLDDEDFEESLFVVTDLLNCGASDLGLELAKLNLRAAKKANALSAFKLQGNYAQAGIENLPENDCWLYHKDLAVDLYSMQAQAASNTGDFDTMHQSCQIVLKHPQCSMLDKIPCYNAEIHALARTSKIDEAMMLTVEVLNMLGCKIPLGKGSQIRAAIKSLLRFKRQMKKKTPTLEGLALMPLMTDPVQKAVMKLLAGAATFAYHTKAMPLWLLFTTTMYYLADHSQTAFASCGLIAMHVLGNWEMGVHFASLACKMNEHLQESSQEAAAIAVSRGLIINWRQPSRSQQKFLEEGYEKGMAVGDLEWAFACVVFTIEVSFTSGQKLGSVLEDINTYLPQCEALHASNDYAWMIRSIWQAIMNLTQNAKDPCVLTGDAMKEEDMVGAVPTTHTVFHILKHFVCVVFGNYELGAELALERAKVKTMGPMGPCDHFLRALSFYAAMNSCHSKSQRRTFRRAAKASHKVVKTLVKKGSVNVLHHLELLNAERAALDGGKNVNDLYSAAGRSATRGGYIQDAAIVSERHALFLMERNDDAGAAFRMKDAVECYHAWGATAKVNQLREKYPQFLDF</sequence>
<proteinExistence type="predicted"/>
<dbReference type="Proteomes" id="UP001153069">
    <property type="component" value="Unassembled WGS sequence"/>
</dbReference>
<dbReference type="InterPro" id="IPR041664">
    <property type="entry name" value="AAA_16"/>
</dbReference>
<dbReference type="AlphaFoldDB" id="A0A9N8E9W6"/>
<feature type="region of interest" description="Disordered" evidence="1">
    <location>
        <begin position="199"/>
        <end position="224"/>
    </location>
</feature>
<dbReference type="OrthoDB" id="60033at2759"/>
<dbReference type="PANTHER" id="PTHR43642">
    <property type="entry name" value="HYBRID SIGNAL TRANSDUCTION HISTIDINE KINASE G"/>
    <property type="match status" value="1"/>
</dbReference>
<gene>
    <name evidence="3" type="ORF">SEMRO_860_G212150.1</name>
</gene>
<dbReference type="SUPFAM" id="SSF52540">
    <property type="entry name" value="P-loop containing nucleoside triphosphate hydrolases"/>
    <property type="match status" value="1"/>
</dbReference>
<feature type="domain" description="Orc1-like AAA ATPase" evidence="2">
    <location>
        <begin position="82"/>
        <end position="281"/>
    </location>
</feature>
<feature type="compositionally biased region" description="Basic residues" evidence="1">
    <location>
        <begin position="1"/>
        <end position="14"/>
    </location>
</feature>
<keyword evidence="4" id="KW-1185">Reference proteome</keyword>
<evidence type="ECO:0000313" key="4">
    <source>
        <dbReference type="Proteomes" id="UP001153069"/>
    </source>
</evidence>
<name>A0A9N8E9W6_9STRA</name>
<protein>
    <submittedName>
        <fullName evidence="3">Transcriptional regulator</fullName>
    </submittedName>
</protein>
<dbReference type="Pfam" id="PF13191">
    <property type="entry name" value="AAA_16"/>
    <property type="match status" value="1"/>
</dbReference>
<reference evidence="3" key="1">
    <citation type="submission" date="2020-06" db="EMBL/GenBank/DDBJ databases">
        <authorList>
            <consortium name="Plant Systems Biology data submission"/>
        </authorList>
    </citation>
    <scope>NUCLEOTIDE SEQUENCE</scope>
    <source>
        <strain evidence="3">D6</strain>
    </source>
</reference>
<evidence type="ECO:0000313" key="3">
    <source>
        <dbReference type="EMBL" id="CAB9517492.1"/>
    </source>
</evidence>
<dbReference type="EMBL" id="CAICTM010000859">
    <property type="protein sequence ID" value="CAB9517492.1"/>
    <property type="molecule type" value="Genomic_DNA"/>
</dbReference>
<feature type="region of interest" description="Disordered" evidence="1">
    <location>
        <begin position="1"/>
        <end position="43"/>
    </location>
</feature>
<accession>A0A9N8E9W6</accession>
<dbReference type="InterPro" id="IPR053159">
    <property type="entry name" value="Hybrid_Histidine_Kinase"/>
</dbReference>
<organism evidence="3 4">
    <name type="scientific">Seminavis robusta</name>
    <dbReference type="NCBI Taxonomy" id="568900"/>
    <lineage>
        <taxon>Eukaryota</taxon>
        <taxon>Sar</taxon>
        <taxon>Stramenopiles</taxon>
        <taxon>Ochrophyta</taxon>
        <taxon>Bacillariophyta</taxon>
        <taxon>Bacillariophyceae</taxon>
        <taxon>Bacillariophycidae</taxon>
        <taxon>Naviculales</taxon>
        <taxon>Naviculaceae</taxon>
        <taxon>Seminavis</taxon>
    </lineage>
</organism>
<dbReference type="InterPro" id="IPR027417">
    <property type="entry name" value="P-loop_NTPase"/>
</dbReference>
<dbReference type="Gene3D" id="3.40.50.300">
    <property type="entry name" value="P-loop containing nucleotide triphosphate hydrolases"/>
    <property type="match status" value="1"/>
</dbReference>